<feature type="region of interest" description="Disordered" evidence="1">
    <location>
        <begin position="1"/>
        <end position="45"/>
    </location>
</feature>
<sequence length="45" mass="4407">MDDGGRRPGGLPGGAAPAHATNLGTVPHAADSAVRGRGPLGQRHP</sequence>
<gene>
    <name evidence="2" type="ORF">ACFFX0_20120</name>
</gene>
<evidence type="ECO:0000313" key="3">
    <source>
        <dbReference type="Proteomes" id="UP001589575"/>
    </source>
</evidence>
<proteinExistence type="predicted"/>
<name>A0ABV5G4H8_9MICC</name>
<comment type="caution">
    <text evidence="2">The sequence shown here is derived from an EMBL/GenBank/DDBJ whole genome shotgun (WGS) entry which is preliminary data.</text>
</comment>
<dbReference type="Proteomes" id="UP001589575">
    <property type="component" value="Unassembled WGS sequence"/>
</dbReference>
<evidence type="ECO:0000313" key="2">
    <source>
        <dbReference type="EMBL" id="MFB9073378.1"/>
    </source>
</evidence>
<organism evidence="2 3">
    <name type="scientific">Citricoccus parietis</name>
    <dbReference type="NCBI Taxonomy" id="592307"/>
    <lineage>
        <taxon>Bacteria</taxon>
        <taxon>Bacillati</taxon>
        <taxon>Actinomycetota</taxon>
        <taxon>Actinomycetes</taxon>
        <taxon>Micrococcales</taxon>
        <taxon>Micrococcaceae</taxon>
        <taxon>Citricoccus</taxon>
    </lineage>
</organism>
<evidence type="ECO:0000256" key="1">
    <source>
        <dbReference type="SAM" id="MobiDB-lite"/>
    </source>
</evidence>
<protein>
    <submittedName>
        <fullName evidence="2">Uncharacterized protein</fullName>
    </submittedName>
</protein>
<reference evidence="2 3" key="1">
    <citation type="submission" date="2024-09" db="EMBL/GenBank/DDBJ databases">
        <authorList>
            <person name="Sun Q."/>
            <person name="Mori K."/>
        </authorList>
    </citation>
    <scope>NUCLEOTIDE SEQUENCE [LARGE SCALE GENOMIC DNA]</scope>
    <source>
        <strain evidence="2 3">CCM 7609</strain>
    </source>
</reference>
<keyword evidence="3" id="KW-1185">Reference proteome</keyword>
<dbReference type="EMBL" id="JBHMFI010000001">
    <property type="protein sequence ID" value="MFB9073378.1"/>
    <property type="molecule type" value="Genomic_DNA"/>
</dbReference>
<accession>A0ABV5G4H8</accession>